<dbReference type="RefSeq" id="WP_002766670.1">
    <property type="nucleotide sequence ID" value="NZ_HE972955.1"/>
</dbReference>
<dbReference type="InterPro" id="IPR023213">
    <property type="entry name" value="CAT-like_dom_sf"/>
</dbReference>
<dbReference type="AlphaFoldDB" id="I4G0C0"/>
<proteinExistence type="inferred from homology"/>
<comment type="caution">
    <text evidence="3">The sequence shown here is derived from an EMBL/GenBank/DDBJ whole genome shotgun (WGS) entry which is preliminary data.</text>
</comment>
<name>I4G0C0_MICAE</name>
<dbReference type="HOGENOM" id="CLU_610815_0_0_3"/>
<dbReference type="GO" id="GO:0050636">
    <property type="term" value="F:vinorine synthase activity"/>
    <property type="evidence" value="ECO:0007669"/>
    <property type="project" value="UniProtKB-EC"/>
</dbReference>
<protein>
    <submittedName>
        <fullName evidence="3">Putative Vinorine synthase</fullName>
        <ecNumber evidence="3">2.3.1.160</ecNumber>
    </submittedName>
</protein>
<sequence>MKSETFMVQGNHHIQQVITCGIIDQLFANLPISVVFFYKESVESNILTDSLKIVLSDFSIFAGRLKKINNNLCIDANNQGIIFSITKDDCSLDHVIENLPKIKKERLVNLINPQKVISNQSPVMTIKLTYFACGGMSLGISWHHSIGDMHTFMQLMKAWSNSVNGKKYVAPLIVEERDLYLQEKLKDNNNNIPSVRYLSIKELFKLIFYIFSSGQNKFLLQFYFSKNELNNMKQAFLENTKKSLSINDVLCAHLSSIISEVDQYHKERYLSIIINYRSRIELPENLLGNFISTINVAASDTVNVFQIAKDLRESINNFQELNMNFFSTQKYIEEKGGTKKINRFVSEGINPLKRTLFITSWVNFGIYDIIFEQSKPFYFSYFGEPPFPWISAMTEEFSNNGGLIYSAYLPSKLAKNLKQNENLQRIHKYRDQKEVMPELVRKLEWLY</sequence>
<evidence type="ECO:0000313" key="4">
    <source>
        <dbReference type="Proteomes" id="UP000003480"/>
    </source>
</evidence>
<dbReference type="PANTHER" id="PTHR31623">
    <property type="entry name" value="F21J9.9"/>
    <property type="match status" value="1"/>
</dbReference>
<dbReference type="Proteomes" id="UP000003480">
    <property type="component" value="Unassembled WGS sequence"/>
</dbReference>
<reference evidence="3 4" key="1">
    <citation type="submission" date="2012-04" db="EMBL/GenBank/DDBJ databases">
        <authorList>
            <person name="Genoscope - CEA"/>
        </authorList>
    </citation>
    <scope>NUCLEOTIDE SEQUENCE [LARGE SCALE GENOMIC DNA]</scope>
    <source>
        <strain evidence="3 4">9443</strain>
    </source>
</reference>
<dbReference type="Gene3D" id="3.30.559.10">
    <property type="entry name" value="Chloramphenicol acetyltransferase-like domain"/>
    <property type="match status" value="2"/>
</dbReference>
<keyword evidence="2 3" id="KW-0808">Transferase</keyword>
<dbReference type="EC" id="2.3.1.160" evidence="3"/>
<evidence type="ECO:0000313" key="3">
    <source>
        <dbReference type="EMBL" id="CCI01381.1"/>
    </source>
</evidence>
<organism evidence="3 4">
    <name type="scientific">Microcystis aeruginosa PCC 9443</name>
    <dbReference type="NCBI Taxonomy" id="1160281"/>
    <lineage>
        <taxon>Bacteria</taxon>
        <taxon>Bacillati</taxon>
        <taxon>Cyanobacteriota</taxon>
        <taxon>Cyanophyceae</taxon>
        <taxon>Oscillatoriophycideae</taxon>
        <taxon>Chroococcales</taxon>
        <taxon>Microcystaceae</taxon>
        <taxon>Microcystis</taxon>
    </lineage>
</organism>
<dbReference type="PANTHER" id="PTHR31623:SF17">
    <property type="entry name" value="F21J9.9"/>
    <property type="match status" value="1"/>
</dbReference>
<comment type="similarity">
    <text evidence="1">Belongs to the plant acyltransferase family.</text>
</comment>
<evidence type="ECO:0000256" key="2">
    <source>
        <dbReference type="ARBA" id="ARBA00022679"/>
    </source>
</evidence>
<dbReference type="Pfam" id="PF02458">
    <property type="entry name" value="Transferase"/>
    <property type="match status" value="1"/>
</dbReference>
<accession>I4G0C0</accession>
<keyword evidence="3" id="KW-0012">Acyltransferase</keyword>
<dbReference type="EMBL" id="CAIJ01000109">
    <property type="protein sequence ID" value="CCI01381.1"/>
    <property type="molecule type" value="Genomic_DNA"/>
</dbReference>
<evidence type="ECO:0000256" key="1">
    <source>
        <dbReference type="ARBA" id="ARBA00009861"/>
    </source>
</evidence>
<gene>
    <name evidence="3" type="ORF">MICAC_1970006</name>
</gene>